<dbReference type="OrthoDB" id="108710at2759"/>
<accession>A0A9N8ECD5</accession>
<organism evidence="2 3">
    <name type="scientific">Seminavis robusta</name>
    <dbReference type="NCBI Taxonomy" id="568900"/>
    <lineage>
        <taxon>Eukaryota</taxon>
        <taxon>Sar</taxon>
        <taxon>Stramenopiles</taxon>
        <taxon>Ochrophyta</taxon>
        <taxon>Bacillariophyta</taxon>
        <taxon>Bacillariophyceae</taxon>
        <taxon>Bacillariophycidae</taxon>
        <taxon>Naviculales</taxon>
        <taxon>Naviculaceae</taxon>
        <taxon>Seminavis</taxon>
    </lineage>
</organism>
<name>A0A9N8ECD5_9STRA</name>
<dbReference type="SMART" id="SM01126">
    <property type="entry name" value="DDE_Tnp_IS1595"/>
    <property type="match status" value="1"/>
</dbReference>
<protein>
    <submittedName>
        <fullName evidence="2">Inherit from opiNOG: protein Hydra magnipapillata</fullName>
    </submittedName>
</protein>
<feature type="domain" description="ISXO2-like transposase" evidence="1">
    <location>
        <begin position="48"/>
        <end position="201"/>
    </location>
</feature>
<gene>
    <name evidence="2" type="ORF">SEMRO_749_G196870.1</name>
</gene>
<evidence type="ECO:0000313" key="3">
    <source>
        <dbReference type="Proteomes" id="UP001153069"/>
    </source>
</evidence>
<evidence type="ECO:0000259" key="1">
    <source>
        <dbReference type="SMART" id="SM01126"/>
    </source>
</evidence>
<dbReference type="Proteomes" id="UP001153069">
    <property type="component" value="Unassembled WGS sequence"/>
</dbReference>
<keyword evidence="3" id="KW-1185">Reference proteome</keyword>
<proteinExistence type="predicted"/>
<dbReference type="Pfam" id="PF12762">
    <property type="entry name" value="DDE_Tnp_IS1595"/>
    <property type="match status" value="1"/>
</dbReference>
<dbReference type="InterPro" id="IPR024445">
    <property type="entry name" value="Tnp_ISXO2-like"/>
</dbReference>
<sequence length="221" mass="25586">MLFLYYWLNGATAKQLGTYTGWGTNKVRLWVKYVHELVCSVVLSEQGMIGGDGVVVEIDESKFGKRKYHKGHRVEGVWVFGGVELTAERKMFAVTVDQRDSDTLLPLILKFIKPGSIIRSDCWPVYFSIENLEMDLGDGLSLPLYEWEGVNHSRHFKNPETGVHTNTIEGTWHGVKRMVPIRKRTKKQVQGCLFEFIWRRRNEGNLWNGLMAALRDVRYEY</sequence>
<reference evidence="2" key="1">
    <citation type="submission" date="2020-06" db="EMBL/GenBank/DDBJ databases">
        <authorList>
            <consortium name="Plant Systems Biology data submission"/>
        </authorList>
    </citation>
    <scope>NUCLEOTIDE SEQUENCE</scope>
    <source>
        <strain evidence="2">D6</strain>
    </source>
</reference>
<dbReference type="EMBL" id="CAICTM010000748">
    <property type="protein sequence ID" value="CAB9515945.1"/>
    <property type="molecule type" value="Genomic_DNA"/>
</dbReference>
<dbReference type="InterPro" id="IPR053164">
    <property type="entry name" value="IS1016-like_transposase"/>
</dbReference>
<comment type="caution">
    <text evidence="2">The sequence shown here is derived from an EMBL/GenBank/DDBJ whole genome shotgun (WGS) entry which is preliminary data.</text>
</comment>
<dbReference type="PANTHER" id="PTHR47163:SF2">
    <property type="entry name" value="SI:DKEY-17M8.2"/>
    <property type="match status" value="1"/>
</dbReference>
<dbReference type="AlphaFoldDB" id="A0A9N8ECD5"/>
<dbReference type="PANTHER" id="PTHR47163">
    <property type="entry name" value="DDE_TNP_IS1595 DOMAIN-CONTAINING PROTEIN"/>
    <property type="match status" value="1"/>
</dbReference>
<evidence type="ECO:0000313" key="2">
    <source>
        <dbReference type="EMBL" id="CAB9515945.1"/>
    </source>
</evidence>